<evidence type="ECO:0000313" key="3">
    <source>
        <dbReference type="Proteomes" id="UP001359485"/>
    </source>
</evidence>
<protein>
    <submittedName>
        <fullName evidence="2">Uncharacterized protein</fullName>
    </submittedName>
</protein>
<accession>A0ABR1AWT0</accession>
<dbReference type="Proteomes" id="UP001359485">
    <property type="component" value="Unassembled WGS sequence"/>
</dbReference>
<feature type="coiled-coil region" evidence="1">
    <location>
        <begin position="137"/>
        <end position="171"/>
    </location>
</feature>
<feature type="coiled-coil region" evidence="1">
    <location>
        <begin position="2"/>
        <end position="63"/>
    </location>
</feature>
<evidence type="ECO:0000313" key="2">
    <source>
        <dbReference type="EMBL" id="KAK6630388.1"/>
    </source>
</evidence>
<gene>
    <name evidence="2" type="ORF">RUM44_005055</name>
</gene>
<organism evidence="2 3">
    <name type="scientific">Polyplax serrata</name>
    <name type="common">Common mouse louse</name>
    <dbReference type="NCBI Taxonomy" id="468196"/>
    <lineage>
        <taxon>Eukaryota</taxon>
        <taxon>Metazoa</taxon>
        <taxon>Ecdysozoa</taxon>
        <taxon>Arthropoda</taxon>
        <taxon>Hexapoda</taxon>
        <taxon>Insecta</taxon>
        <taxon>Pterygota</taxon>
        <taxon>Neoptera</taxon>
        <taxon>Paraneoptera</taxon>
        <taxon>Psocodea</taxon>
        <taxon>Troctomorpha</taxon>
        <taxon>Phthiraptera</taxon>
        <taxon>Anoplura</taxon>
        <taxon>Polyplacidae</taxon>
        <taxon>Polyplax</taxon>
    </lineage>
</organism>
<sequence length="264" mass="31178">MNDVFKELLEDEERDLKKIKKDRLLKEKSKKNILNLQNVNETLTELRNEEETLTEQLDQLRRENFILEVSINSLQTTLETKLAEFHKSETKLNDLYTEIWKKREKFCSEAQHLDIQFDVLSSWWKAQMDFVADLDKLDHKHEENKGLKEEIQALETKIREKKNQIKELTLQQADFVVHLPESGEPDLTSTDPEDCKAEQEMLSRWSTKKKVTFVDNEVESKEIIEAYEEPEVEPPNNELFSLMDLNKMKMLKKLRNASGHSSNL</sequence>
<dbReference type="EMBL" id="JAWJWF010000008">
    <property type="protein sequence ID" value="KAK6630388.1"/>
    <property type="molecule type" value="Genomic_DNA"/>
</dbReference>
<keyword evidence="1" id="KW-0175">Coiled coil</keyword>
<evidence type="ECO:0000256" key="1">
    <source>
        <dbReference type="SAM" id="Coils"/>
    </source>
</evidence>
<reference evidence="2 3" key="1">
    <citation type="submission" date="2023-09" db="EMBL/GenBank/DDBJ databases">
        <title>Genomes of two closely related lineages of the louse Polyplax serrata with different host specificities.</title>
        <authorList>
            <person name="Martinu J."/>
            <person name="Tarabai H."/>
            <person name="Stefka J."/>
            <person name="Hypsa V."/>
        </authorList>
    </citation>
    <scope>NUCLEOTIDE SEQUENCE [LARGE SCALE GENOMIC DNA]</scope>
    <source>
        <strain evidence="2">98ZLc_SE</strain>
    </source>
</reference>
<name>A0ABR1AWT0_POLSC</name>
<keyword evidence="3" id="KW-1185">Reference proteome</keyword>
<proteinExistence type="predicted"/>
<comment type="caution">
    <text evidence="2">The sequence shown here is derived from an EMBL/GenBank/DDBJ whole genome shotgun (WGS) entry which is preliminary data.</text>
</comment>